<accession>A0A0R1ZM35</accession>
<dbReference type="EMBL" id="AYYO01000017">
    <property type="protein sequence ID" value="KRM55599.1"/>
    <property type="molecule type" value="Genomic_DNA"/>
</dbReference>
<dbReference type="OrthoDB" id="2300771at2"/>
<evidence type="ECO:0000313" key="2">
    <source>
        <dbReference type="Proteomes" id="UP000051679"/>
    </source>
</evidence>
<dbReference type="AlphaFoldDB" id="A0A0R1ZM35"/>
<keyword evidence="2" id="KW-1185">Reference proteome</keyword>
<name>A0A0R1ZM35_9LACO</name>
<comment type="caution">
    <text evidence="1">The sequence shown here is derived from an EMBL/GenBank/DDBJ whole genome shotgun (WGS) entry which is preliminary data.</text>
</comment>
<dbReference type="Proteomes" id="UP000051679">
    <property type="component" value="Unassembled WGS sequence"/>
</dbReference>
<gene>
    <name evidence="1" type="ORF">FC18_GL001217</name>
</gene>
<protein>
    <submittedName>
        <fullName evidence="1">Uncharacterized protein</fullName>
    </submittedName>
</protein>
<reference evidence="1 2" key="1">
    <citation type="journal article" date="2015" name="Genome Announc.">
        <title>Expanding the biotechnology potential of lactobacilli through comparative genomics of 213 strains and associated genera.</title>
        <authorList>
            <person name="Sun Z."/>
            <person name="Harris H.M."/>
            <person name="McCann A."/>
            <person name="Guo C."/>
            <person name="Argimon S."/>
            <person name="Zhang W."/>
            <person name="Yang X."/>
            <person name="Jeffery I.B."/>
            <person name="Cooney J.C."/>
            <person name="Kagawa T.F."/>
            <person name="Liu W."/>
            <person name="Song Y."/>
            <person name="Salvetti E."/>
            <person name="Wrobel A."/>
            <person name="Rasinkangas P."/>
            <person name="Parkhill J."/>
            <person name="Rea M.C."/>
            <person name="O'Sullivan O."/>
            <person name="Ritari J."/>
            <person name="Douillard F.P."/>
            <person name="Paul Ross R."/>
            <person name="Yang R."/>
            <person name="Briner A.E."/>
            <person name="Felis G.E."/>
            <person name="de Vos W.M."/>
            <person name="Barrangou R."/>
            <person name="Klaenhammer T.R."/>
            <person name="Caufield P.W."/>
            <person name="Cui Y."/>
            <person name="Zhang H."/>
            <person name="O'Toole P.W."/>
        </authorList>
    </citation>
    <scope>NUCLEOTIDE SEQUENCE [LARGE SCALE GENOMIC DNA]</scope>
    <source>
        <strain evidence="1 2">DSM 20505</strain>
    </source>
</reference>
<sequence length="105" mass="11608">MAENFPKAVRAEQGAHVLKVYFADGSVRYLLDHTAKADQDFWTKKGGMTIKNALATRNGWWAWMGNEITVNADGAIVVNGRDVYPPAEIAANSRETVAGLYHQRS</sequence>
<dbReference type="PATRIC" id="fig|1291052.5.peg.1235"/>
<proteinExistence type="predicted"/>
<evidence type="ECO:0000313" key="1">
    <source>
        <dbReference type="EMBL" id="KRM55599.1"/>
    </source>
</evidence>
<dbReference type="RefSeq" id="WP_054679081.1">
    <property type="nucleotide sequence ID" value="NZ_AYYO01000017.1"/>
</dbReference>
<organism evidence="1 2">
    <name type="scientific">Lacticaseibacillus sharpeae JCM 1186 = DSM 20505</name>
    <dbReference type="NCBI Taxonomy" id="1291052"/>
    <lineage>
        <taxon>Bacteria</taxon>
        <taxon>Bacillati</taxon>
        <taxon>Bacillota</taxon>
        <taxon>Bacilli</taxon>
        <taxon>Lactobacillales</taxon>
        <taxon>Lactobacillaceae</taxon>
        <taxon>Lacticaseibacillus</taxon>
    </lineage>
</organism>